<feature type="transmembrane region" description="Helical" evidence="1">
    <location>
        <begin position="78"/>
        <end position="100"/>
    </location>
</feature>
<keyword evidence="1" id="KW-1133">Transmembrane helix</keyword>
<dbReference type="RefSeq" id="WP_128389334.1">
    <property type="nucleotide sequence ID" value="NZ_SBII01000004.1"/>
</dbReference>
<dbReference type="OrthoDB" id="1362122at2"/>
<dbReference type="Proteomes" id="UP000287527">
    <property type="component" value="Unassembled WGS sequence"/>
</dbReference>
<keyword evidence="1" id="KW-0812">Transmembrane</keyword>
<gene>
    <name evidence="2" type="ORF">EPI11_07470</name>
</gene>
<protein>
    <submittedName>
        <fullName evidence="2">Uncharacterized protein</fullName>
    </submittedName>
</protein>
<dbReference type="EMBL" id="SBII01000004">
    <property type="protein sequence ID" value="RWX00852.1"/>
    <property type="molecule type" value="Genomic_DNA"/>
</dbReference>
<keyword evidence="3" id="KW-1185">Reference proteome</keyword>
<keyword evidence="1" id="KW-0472">Membrane</keyword>
<accession>A0A3S3U394</accession>
<evidence type="ECO:0000313" key="3">
    <source>
        <dbReference type="Proteomes" id="UP000287527"/>
    </source>
</evidence>
<name>A0A3S3U394_9FLAO</name>
<sequence length="101" mass="11770">MKKFDSKHMAFHVLVGLYFIWIVVFGVLMYVAIKNVYGQENIVLSQLFMKWIFLNLVMGSALFIVIRIFKNRTILNKIIFYSYILMAIAAIVTVMIVSNIK</sequence>
<reference evidence="2 3" key="1">
    <citation type="submission" date="2019-01" db="EMBL/GenBank/DDBJ databases">
        <title>Flavobacterium sp. nov.,isolated from freshwater.</title>
        <authorList>
            <person name="Zhang R."/>
            <person name="Du Z.-J."/>
        </authorList>
    </citation>
    <scope>NUCLEOTIDE SEQUENCE [LARGE SCALE GENOMIC DNA]</scope>
    <source>
        <strain evidence="2 3">1E403</strain>
    </source>
</reference>
<proteinExistence type="predicted"/>
<feature type="transmembrane region" description="Helical" evidence="1">
    <location>
        <begin position="48"/>
        <end position="66"/>
    </location>
</feature>
<organism evidence="2 3">
    <name type="scientific">Flavobacterium cerinum</name>
    <dbReference type="NCBI Taxonomy" id="2502784"/>
    <lineage>
        <taxon>Bacteria</taxon>
        <taxon>Pseudomonadati</taxon>
        <taxon>Bacteroidota</taxon>
        <taxon>Flavobacteriia</taxon>
        <taxon>Flavobacteriales</taxon>
        <taxon>Flavobacteriaceae</taxon>
        <taxon>Flavobacterium</taxon>
    </lineage>
</organism>
<dbReference type="AlphaFoldDB" id="A0A3S3U394"/>
<comment type="caution">
    <text evidence="2">The sequence shown here is derived from an EMBL/GenBank/DDBJ whole genome shotgun (WGS) entry which is preliminary data.</text>
</comment>
<evidence type="ECO:0000313" key="2">
    <source>
        <dbReference type="EMBL" id="RWX00852.1"/>
    </source>
</evidence>
<evidence type="ECO:0000256" key="1">
    <source>
        <dbReference type="SAM" id="Phobius"/>
    </source>
</evidence>
<feature type="transmembrane region" description="Helical" evidence="1">
    <location>
        <begin position="12"/>
        <end position="33"/>
    </location>
</feature>